<feature type="non-terminal residue" evidence="3">
    <location>
        <position position="299"/>
    </location>
</feature>
<feature type="region of interest" description="Disordered" evidence="1">
    <location>
        <begin position="47"/>
        <end position="100"/>
    </location>
</feature>
<proteinExistence type="predicted"/>
<dbReference type="EMBL" id="JAGKQM010000009">
    <property type="protein sequence ID" value="KAH0910349.1"/>
    <property type="molecule type" value="Genomic_DNA"/>
</dbReference>
<sequence>FGLNFVVFYKVSACKCALYSPFDVNFSQANDMGRGIDKQGVEGLSQASYVPDFDPSQTKKEDDWWTPMTSKENTVPPPSQWKKRGKEKGQGLQLSDSPLPQDAYPESSLYNISEESWKGFTEWALIPIPLTIGPTCFNLFVVTRVVSAEKWLGNEEMNAVMFIWRVKTTLNRWAPRRVAFMSAMLCLQLDAAYNKFLPNKKSFQLPDFLLGYGIGELPSHGRTGLVWGVDVDRLYFPLFVNAMMKHHESRIEEMEDAIVHCEEKTSECIRKLRIIKFLFVCCLVMVFMYLTYARCSTMA</sequence>
<name>A0ABQ8C014_BRANA</name>
<keyword evidence="4" id="KW-1185">Reference proteome</keyword>
<keyword evidence="2" id="KW-0812">Transmembrane</keyword>
<organism evidence="3 4">
    <name type="scientific">Brassica napus</name>
    <name type="common">Rape</name>
    <dbReference type="NCBI Taxonomy" id="3708"/>
    <lineage>
        <taxon>Eukaryota</taxon>
        <taxon>Viridiplantae</taxon>
        <taxon>Streptophyta</taxon>
        <taxon>Embryophyta</taxon>
        <taxon>Tracheophyta</taxon>
        <taxon>Spermatophyta</taxon>
        <taxon>Magnoliopsida</taxon>
        <taxon>eudicotyledons</taxon>
        <taxon>Gunneridae</taxon>
        <taxon>Pentapetalae</taxon>
        <taxon>rosids</taxon>
        <taxon>malvids</taxon>
        <taxon>Brassicales</taxon>
        <taxon>Brassicaceae</taxon>
        <taxon>Brassiceae</taxon>
        <taxon>Brassica</taxon>
    </lineage>
</organism>
<feature type="non-terminal residue" evidence="3">
    <location>
        <position position="1"/>
    </location>
</feature>
<keyword evidence="2" id="KW-1133">Transmembrane helix</keyword>
<protein>
    <submittedName>
        <fullName evidence="3">Uncharacterized protein</fullName>
    </submittedName>
</protein>
<evidence type="ECO:0000256" key="2">
    <source>
        <dbReference type="SAM" id="Phobius"/>
    </source>
</evidence>
<keyword evidence="2" id="KW-0472">Membrane</keyword>
<comment type="caution">
    <text evidence="3">The sequence shown here is derived from an EMBL/GenBank/DDBJ whole genome shotgun (WGS) entry which is preliminary data.</text>
</comment>
<reference evidence="3 4" key="1">
    <citation type="submission" date="2021-05" db="EMBL/GenBank/DDBJ databases">
        <title>Genome Assembly of Synthetic Allotetraploid Brassica napus Reveals Homoeologous Exchanges between Subgenomes.</title>
        <authorList>
            <person name="Davis J.T."/>
        </authorList>
    </citation>
    <scope>NUCLEOTIDE SEQUENCE [LARGE SCALE GENOMIC DNA]</scope>
    <source>
        <strain evidence="4">cv. Da-Ae</strain>
        <tissue evidence="3">Seedling</tissue>
    </source>
</reference>
<accession>A0ABQ8C014</accession>
<evidence type="ECO:0000256" key="1">
    <source>
        <dbReference type="SAM" id="MobiDB-lite"/>
    </source>
</evidence>
<evidence type="ECO:0000313" key="4">
    <source>
        <dbReference type="Proteomes" id="UP000824890"/>
    </source>
</evidence>
<gene>
    <name evidence="3" type="ORF">HID58_033670</name>
</gene>
<dbReference type="Proteomes" id="UP000824890">
    <property type="component" value="Unassembled WGS sequence"/>
</dbReference>
<feature type="transmembrane region" description="Helical" evidence="2">
    <location>
        <begin position="274"/>
        <end position="292"/>
    </location>
</feature>
<evidence type="ECO:0000313" key="3">
    <source>
        <dbReference type="EMBL" id="KAH0910349.1"/>
    </source>
</evidence>